<organism evidence="1 2">
    <name type="scientific">Marasmiellus scandens</name>
    <dbReference type="NCBI Taxonomy" id="2682957"/>
    <lineage>
        <taxon>Eukaryota</taxon>
        <taxon>Fungi</taxon>
        <taxon>Dikarya</taxon>
        <taxon>Basidiomycota</taxon>
        <taxon>Agaricomycotina</taxon>
        <taxon>Agaricomycetes</taxon>
        <taxon>Agaricomycetidae</taxon>
        <taxon>Agaricales</taxon>
        <taxon>Marasmiineae</taxon>
        <taxon>Omphalotaceae</taxon>
        <taxon>Marasmiellus</taxon>
    </lineage>
</organism>
<name>A0ABR1JJB1_9AGAR</name>
<reference evidence="1 2" key="1">
    <citation type="submission" date="2024-01" db="EMBL/GenBank/DDBJ databases">
        <title>A draft genome for the cacao thread blight pathogen Marasmiellus scandens.</title>
        <authorList>
            <person name="Baruah I.K."/>
            <person name="Leung J."/>
            <person name="Bukari Y."/>
            <person name="Amoako-Attah I."/>
            <person name="Meinhardt L.W."/>
            <person name="Bailey B.A."/>
            <person name="Cohen S.P."/>
        </authorList>
    </citation>
    <scope>NUCLEOTIDE SEQUENCE [LARGE SCALE GENOMIC DNA]</scope>
    <source>
        <strain evidence="1 2">GH-19</strain>
    </source>
</reference>
<gene>
    <name evidence="1" type="ORF">VKT23_007898</name>
</gene>
<dbReference type="InterPro" id="IPR032675">
    <property type="entry name" value="LRR_dom_sf"/>
</dbReference>
<evidence type="ECO:0000313" key="2">
    <source>
        <dbReference type="Proteomes" id="UP001498398"/>
    </source>
</evidence>
<evidence type="ECO:0008006" key="3">
    <source>
        <dbReference type="Google" id="ProtNLM"/>
    </source>
</evidence>
<keyword evidence="2" id="KW-1185">Reference proteome</keyword>
<dbReference type="Gene3D" id="3.80.10.10">
    <property type="entry name" value="Ribonuclease Inhibitor"/>
    <property type="match status" value="1"/>
</dbReference>
<dbReference type="Proteomes" id="UP001498398">
    <property type="component" value="Unassembled WGS sequence"/>
</dbReference>
<evidence type="ECO:0000313" key="1">
    <source>
        <dbReference type="EMBL" id="KAK7462297.1"/>
    </source>
</evidence>
<accession>A0ABR1JJB1</accession>
<protein>
    <recommendedName>
        <fullName evidence="3">F-box domain-containing protein</fullName>
    </recommendedName>
</protein>
<proteinExistence type="predicted"/>
<dbReference type="Gene3D" id="1.20.1280.50">
    <property type="match status" value="1"/>
</dbReference>
<sequence>MDVPTFSKQEKQTSIITRAPPEILTEIFLHYVQSGGGIDFGDPGMRHRSGPLVYLPPALILSQVCWSWKRLVETQPRLWTQVQLPLGRRSLPDPAFFSEWLGRSGSLPLDITIGAGYGSHLDDFFNALLLVSPRWRSLHFENFRILEVRKLLDQPDRDVHTPLLEDVTLDCHYFPDGCSGLSVIENAPRLGMFKVEADLDDANLPRALSSRITHLKIHDDSPESFAAHKALRFCHVLQECSLQLWDITDERAFDVIQLPHLRVLFINFFDRFGCPQFLNGLNLSSLSKLTIQHDFDFKYYFGNPVYVESALIKSALDSRISPISYLVRLYDRSNFQLSELNLFATTGANSKDLLDFLRLIPSLQILNLENCRLETDILFKALQVSKTTRDKDIIVPRLTKLRYVQNDELDRREENNRRTDDSAATILSMVTSRFDPKEYACGDSELGDVWQDSWPVSRLRGGLVISRRVLTSDGSGSAEIDELNALKELGMPLELV</sequence>
<dbReference type="EMBL" id="JBANRG010000011">
    <property type="protein sequence ID" value="KAK7462297.1"/>
    <property type="molecule type" value="Genomic_DNA"/>
</dbReference>
<comment type="caution">
    <text evidence="1">The sequence shown here is derived from an EMBL/GenBank/DDBJ whole genome shotgun (WGS) entry which is preliminary data.</text>
</comment>